<dbReference type="OrthoDB" id="10061327at2759"/>
<evidence type="ECO:0000256" key="6">
    <source>
        <dbReference type="ARBA" id="ARBA00061293"/>
    </source>
</evidence>
<feature type="compositionally biased region" description="Low complexity" evidence="7">
    <location>
        <begin position="509"/>
        <end position="522"/>
    </location>
</feature>
<evidence type="ECO:0000256" key="2">
    <source>
        <dbReference type="ARBA" id="ARBA00022490"/>
    </source>
</evidence>
<feature type="compositionally biased region" description="Polar residues" evidence="7">
    <location>
        <begin position="604"/>
        <end position="618"/>
    </location>
</feature>
<evidence type="ECO:0000256" key="5">
    <source>
        <dbReference type="ARBA" id="ARBA00023203"/>
    </source>
</evidence>
<feature type="region of interest" description="Disordered" evidence="7">
    <location>
        <begin position="318"/>
        <end position="348"/>
    </location>
</feature>
<dbReference type="SUPFAM" id="SSF103657">
    <property type="entry name" value="BAR/IMD domain-like"/>
    <property type="match status" value="1"/>
</dbReference>
<dbReference type="InterPro" id="IPR027267">
    <property type="entry name" value="AH/BAR_dom_sf"/>
</dbReference>
<feature type="non-terminal residue" evidence="9">
    <location>
        <position position="1"/>
    </location>
</feature>
<keyword evidence="5" id="KW-0009">Actin-binding</keyword>
<feature type="region of interest" description="Disordered" evidence="7">
    <location>
        <begin position="580"/>
        <end position="643"/>
    </location>
</feature>
<dbReference type="GO" id="GO:0007009">
    <property type="term" value="P:plasma membrane organization"/>
    <property type="evidence" value="ECO:0007669"/>
    <property type="project" value="InterPro"/>
</dbReference>
<comment type="caution">
    <text evidence="9">The sequence shown here is derived from an EMBL/GenBank/DDBJ whole genome shotgun (WGS) entry which is preliminary data.</text>
</comment>
<dbReference type="Gene3D" id="1.20.1270.60">
    <property type="entry name" value="Arfaptin homology (AH) domain/BAR domain"/>
    <property type="match status" value="1"/>
</dbReference>
<dbReference type="EMBL" id="VWZS01006126">
    <property type="protein sequence ID" value="NXH59123.1"/>
    <property type="molecule type" value="Genomic_DNA"/>
</dbReference>
<evidence type="ECO:0000256" key="7">
    <source>
        <dbReference type="SAM" id="MobiDB-lite"/>
    </source>
</evidence>
<sequence length="789" mass="85284">FSLQSSYPIWEDFNSKATKLHSQLRTTVLAAVAFLDAFQKVADMATNTRGATRDIGSALTRMCMRHRSIEAKLRQFTKALPHSLLLSPCSSALMESLINPLQDRIEDWKKTANQLDKDHAKEYKRARHEIKKKSSDTLKLQKKARKGKGDLQPQLDNALQDVNDMYLLLEETEKQAVRKALIEERGRFCTFITFLQPVVNGELTMLGEITHLQGIIEDLVVLTAEPHKLPPASEQVIKDLKGSDYSWSYQTPPSSPSSSSSRKSSMCSSVSSAKGGMAWPGGAQTCSPSSTYRYRSLAQPPAAATRLSSVSSHDSGFISQDAAYSKPPSPMPSDITSQKSSSSASSEASETCQSVSECSSPTSVSPCHPTRVAFHTWFPPHFMGFSPWTLPSLPARGNPSCHTPGPSVTSMNRMPCLLQDWSKASPYDQPVVPTLQRRKDRVEHLREAEMGSPAGGYPAISGEDAPRPRMSPATIAAKHGEEVSPAASDLAMVLTRGLSLEHQKSSRDSLQYSSGYSTQTTTPSCSEDTIPSQGSDYDCYSVNGDVECEPQSDFDKSSTIPRNSNIAQNYRRMIQTKRPASTAGLPTGTNLPAGTTPGVATIRRTPSTKPSVRRTLSNAGPIPIRPPIVPVKTPTVPDSPGYAGPTRVGSEECVFYADDASPNPLDFAKASPKRLSLPNTAWGGGAMEISVYPGAGQHLSAEEEEDQQLAANRHSLVEKIGELVAGAHALGEGQFPFPTALVGSGPSEETPAPPPAASMDPPAEDMLVAIRRGVRLRRTVTNDRSAPRI</sequence>
<evidence type="ECO:0000256" key="3">
    <source>
        <dbReference type="ARBA" id="ARBA00022553"/>
    </source>
</evidence>
<evidence type="ECO:0000256" key="4">
    <source>
        <dbReference type="ARBA" id="ARBA00023054"/>
    </source>
</evidence>
<feature type="domain" description="IMD" evidence="8">
    <location>
        <begin position="1"/>
        <end position="243"/>
    </location>
</feature>
<keyword evidence="3" id="KW-0597">Phosphoprotein</keyword>
<dbReference type="AlphaFoldDB" id="A0A7K9L8Y0"/>
<keyword evidence="10" id="KW-1185">Reference proteome</keyword>
<dbReference type="GO" id="GO:0005737">
    <property type="term" value="C:cytoplasm"/>
    <property type="evidence" value="ECO:0007669"/>
    <property type="project" value="UniProtKB-SubCell"/>
</dbReference>
<proteinExistence type="inferred from homology"/>
<dbReference type="Pfam" id="PF02205">
    <property type="entry name" value="WH2"/>
    <property type="match status" value="1"/>
</dbReference>
<feature type="region of interest" description="Disordered" evidence="7">
    <location>
        <begin position="738"/>
        <end position="765"/>
    </location>
</feature>
<gene>
    <name evidence="9" type="primary">Mtss1l</name>
    <name evidence="9" type="ORF">RHAINO_R02193</name>
</gene>
<dbReference type="GO" id="GO:0009898">
    <property type="term" value="C:cytoplasmic side of plasma membrane"/>
    <property type="evidence" value="ECO:0007669"/>
    <property type="project" value="TreeGrafter"/>
</dbReference>
<evidence type="ECO:0000259" key="8">
    <source>
        <dbReference type="PROSITE" id="PS51338"/>
    </source>
</evidence>
<keyword evidence="2" id="KW-0963">Cytoplasm</keyword>
<dbReference type="Proteomes" id="UP000583164">
    <property type="component" value="Unassembled WGS sequence"/>
</dbReference>
<reference evidence="9 10" key="1">
    <citation type="submission" date="2019-09" db="EMBL/GenBank/DDBJ databases">
        <title>Bird 10,000 Genomes (B10K) Project - Family phase.</title>
        <authorList>
            <person name="Zhang G."/>
        </authorList>
    </citation>
    <scope>NUCLEOTIDE SEQUENCE [LARGE SCALE GENOMIC DNA]</scope>
    <source>
        <strain evidence="9">B10K-DU-001-29</strain>
        <tissue evidence="9">Muscle</tissue>
    </source>
</reference>
<evidence type="ECO:0000313" key="10">
    <source>
        <dbReference type="Proteomes" id="UP000583164"/>
    </source>
</evidence>
<protein>
    <submittedName>
        <fullName evidence="9">MTSSL protein</fullName>
    </submittedName>
</protein>
<name>A0A7K9L8Y0_9PASS</name>
<dbReference type="PANTHER" id="PTHR15708:SF8">
    <property type="entry name" value="PROTEIN MTSS 2"/>
    <property type="match status" value="1"/>
</dbReference>
<dbReference type="GO" id="GO:0030031">
    <property type="term" value="P:cell projection assembly"/>
    <property type="evidence" value="ECO:0007669"/>
    <property type="project" value="TreeGrafter"/>
</dbReference>
<feature type="region of interest" description="Disordered" evidence="7">
    <location>
        <begin position="247"/>
        <end position="267"/>
    </location>
</feature>
<dbReference type="GO" id="GO:0003779">
    <property type="term" value="F:actin binding"/>
    <property type="evidence" value="ECO:0007669"/>
    <property type="project" value="UniProtKB-KW"/>
</dbReference>
<evidence type="ECO:0000313" key="9">
    <source>
        <dbReference type="EMBL" id="NXH59123.1"/>
    </source>
</evidence>
<comment type="similarity">
    <text evidence="6">Belongs to the MTSS family.</text>
</comment>
<feature type="region of interest" description="Disordered" evidence="7">
    <location>
        <begin position="502"/>
        <end position="530"/>
    </location>
</feature>
<dbReference type="InterPro" id="IPR030127">
    <property type="entry name" value="MTSS1/MTSS2"/>
</dbReference>
<dbReference type="CDD" id="cd07643">
    <property type="entry name" value="I-BAR_IMD_MIM"/>
    <property type="match status" value="1"/>
</dbReference>
<dbReference type="InterPro" id="IPR003124">
    <property type="entry name" value="WH2_dom"/>
</dbReference>
<dbReference type="PANTHER" id="PTHR15708">
    <property type="entry name" value="ACTIN BUNDLING/MISSING IN METASTASIS-RELATED"/>
    <property type="match status" value="1"/>
</dbReference>
<dbReference type="InterPro" id="IPR013606">
    <property type="entry name" value="I-BAR_dom"/>
</dbReference>
<accession>A0A7K9L8Y0</accession>
<keyword evidence="4" id="KW-0175">Coiled coil</keyword>
<evidence type="ECO:0000256" key="1">
    <source>
        <dbReference type="ARBA" id="ARBA00004496"/>
    </source>
</evidence>
<feature type="non-terminal residue" evidence="9">
    <location>
        <position position="789"/>
    </location>
</feature>
<feature type="compositionally biased region" description="Low complexity" evidence="7">
    <location>
        <begin position="336"/>
        <end position="348"/>
    </location>
</feature>
<dbReference type="PROSITE" id="PS51338">
    <property type="entry name" value="IMD"/>
    <property type="match status" value="1"/>
</dbReference>
<organism evidence="9 10">
    <name type="scientific">Rhabdornis inornatus</name>
    <dbReference type="NCBI Taxonomy" id="237438"/>
    <lineage>
        <taxon>Eukaryota</taxon>
        <taxon>Metazoa</taxon>
        <taxon>Chordata</taxon>
        <taxon>Craniata</taxon>
        <taxon>Vertebrata</taxon>
        <taxon>Euteleostomi</taxon>
        <taxon>Archelosauria</taxon>
        <taxon>Archosauria</taxon>
        <taxon>Dinosauria</taxon>
        <taxon>Saurischia</taxon>
        <taxon>Theropoda</taxon>
        <taxon>Coelurosauria</taxon>
        <taxon>Aves</taxon>
        <taxon>Neognathae</taxon>
        <taxon>Neoaves</taxon>
        <taxon>Telluraves</taxon>
        <taxon>Australaves</taxon>
        <taxon>Passeriformes</taxon>
        <taxon>Rhabdornithidae</taxon>
        <taxon>Rhabdornis</taxon>
    </lineage>
</organism>
<dbReference type="FunFam" id="1.20.1270.60:FF:000010">
    <property type="entry name" value="Metastasis suppressor 1, isoform CRA_e"/>
    <property type="match status" value="1"/>
</dbReference>
<dbReference type="GO" id="GO:0015629">
    <property type="term" value="C:actin cytoskeleton"/>
    <property type="evidence" value="ECO:0007669"/>
    <property type="project" value="TreeGrafter"/>
</dbReference>
<dbReference type="GO" id="GO:0005543">
    <property type="term" value="F:phospholipid binding"/>
    <property type="evidence" value="ECO:0007669"/>
    <property type="project" value="TreeGrafter"/>
</dbReference>
<dbReference type="CDD" id="cd22060">
    <property type="entry name" value="WH2_MTSS1"/>
    <property type="match status" value="1"/>
</dbReference>
<dbReference type="Pfam" id="PF08397">
    <property type="entry name" value="IMD"/>
    <property type="match status" value="2"/>
</dbReference>
<comment type="subcellular location">
    <subcellularLocation>
        <location evidence="1">Cytoplasm</location>
    </subcellularLocation>
</comment>